<evidence type="ECO:0000313" key="13">
    <source>
        <dbReference type="RefSeq" id="XP_015606237.1"/>
    </source>
</evidence>
<feature type="domain" description="C2H2-type" evidence="10">
    <location>
        <begin position="533"/>
        <end position="560"/>
    </location>
</feature>
<feature type="binding site" evidence="8">
    <location>
        <position position="14"/>
    </location>
    <ligand>
        <name>Zn(2+)</name>
        <dbReference type="ChEBI" id="CHEBI:29105"/>
    </ligand>
</feature>
<feature type="domain" description="C2H2-type" evidence="10">
    <location>
        <begin position="411"/>
        <end position="438"/>
    </location>
</feature>
<dbReference type="AlphaFoldDB" id="A0AAJ7CAW2"/>
<dbReference type="GeneID" id="107272993"/>
<comment type="subcellular location">
    <subcellularLocation>
        <location evidence="1">Nucleus</location>
    </subcellularLocation>
</comment>
<dbReference type="PROSITE" id="PS00028">
    <property type="entry name" value="ZINC_FINGER_C2H2_1"/>
    <property type="match status" value="10"/>
</dbReference>
<dbReference type="PANTHER" id="PTHR24376:SF235">
    <property type="entry name" value="C2H2-TYPE DOMAIN-CONTAINING PROTEIN"/>
    <property type="match status" value="1"/>
</dbReference>
<feature type="domain" description="C2H2-type" evidence="10">
    <location>
        <begin position="438"/>
        <end position="465"/>
    </location>
</feature>
<dbReference type="RefSeq" id="XP_015606237.1">
    <property type="nucleotide sequence ID" value="XM_015750751.2"/>
</dbReference>
<evidence type="ECO:0000256" key="1">
    <source>
        <dbReference type="ARBA" id="ARBA00004123"/>
    </source>
</evidence>
<evidence type="ECO:0000259" key="11">
    <source>
        <dbReference type="PROSITE" id="PS51915"/>
    </source>
</evidence>
<dbReference type="KEGG" id="ccin:107272993"/>
<proteinExistence type="predicted"/>
<dbReference type="GO" id="GO:0001228">
    <property type="term" value="F:DNA-binding transcription activator activity, RNA polymerase II-specific"/>
    <property type="evidence" value="ECO:0007669"/>
    <property type="project" value="TreeGrafter"/>
</dbReference>
<gene>
    <name evidence="13" type="primary">LOC107272993</name>
</gene>
<feature type="domain" description="C2H2-type" evidence="10">
    <location>
        <begin position="668"/>
        <end position="695"/>
    </location>
</feature>
<keyword evidence="2 8" id="KW-0479">Metal-binding</keyword>
<dbReference type="GO" id="GO:0005634">
    <property type="term" value="C:nucleus"/>
    <property type="evidence" value="ECO:0007669"/>
    <property type="project" value="UniProtKB-SubCell"/>
</dbReference>
<dbReference type="Gene3D" id="3.40.1800.20">
    <property type="match status" value="1"/>
</dbReference>
<evidence type="ECO:0000313" key="12">
    <source>
        <dbReference type="Proteomes" id="UP000694920"/>
    </source>
</evidence>
<keyword evidence="12" id="KW-1185">Reference proteome</keyword>
<evidence type="ECO:0000256" key="7">
    <source>
        <dbReference type="PROSITE-ProRule" id="PRU00042"/>
    </source>
</evidence>
<dbReference type="SMART" id="SM00868">
    <property type="entry name" value="zf-AD"/>
    <property type="match status" value="1"/>
</dbReference>
<dbReference type="Proteomes" id="UP000694920">
    <property type="component" value="Unplaced"/>
</dbReference>
<dbReference type="PANTHER" id="PTHR24376">
    <property type="entry name" value="ZINC FINGER PROTEIN"/>
    <property type="match status" value="1"/>
</dbReference>
<dbReference type="Pfam" id="PF00096">
    <property type="entry name" value="zf-C2H2"/>
    <property type="match status" value="5"/>
</dbReference>
<dbReference type="PROSITE" id="PS51915">
    <property type="entry name" value="ZAD"/>
    <property type="match status" value="1"/>
</dbReference>
<name>A0AAJ7CAW2_CEPCN</name>
<feature type="compositionally biased region" description="Polar residues" evidence="9">
    <location>
        <begin position="518"/>
        <end position="530"/>
    </location>
</feature>
<evidence type="ECO:0000256" key="4">
    <source>
        <dbReference type="ARBA" id="ARBA00022771"/>
    </source>
</evidence>
<dbReference type="SUPFAM" id="SSF57716">
    <property type="entry name" value="Glucocorticoid receptor-like (DNA-binding domain)"/>
    <property type="match status" value="1"/>
</dbReference>
<evidence type="ECO:0000256" key="8">
    <source>
        <dbReference type="PROSITE-ProRule" id="PRU01263"/>
    </source>
</evidence>
<feature type="domain" description="C2H2-type" evidence="10">
    <location>
        <begin position="782"/>
        <end position="810"/>
    </location>
</feature>
<feature type="region of interest" description="Disordered" evidence="9">
    <location>
        <begin position="507"/>
        <end position="530"/>
    </location>
</feature>
<dbReference type="Gene3D" id="3.30.160.60">
    <property type="entry name" value="Classic Zinc Finger"/>
    <property type="match status" value="6"/>
</dbReference>
<feature type="binding site" evidence="8">
    <location>
        <position position="60"/>
    </location>
    <ligand>
        <name>Zn(2+)</name>
        <dbReference type="ChEBI" id="CHEBI:29105"/>
    </ligand>
</feature>
<reference evidence="13" key="1">
    <citation type="submission" date="2025-08" db="UniProtKB">
        <authorList>
            <consortium name="RefSeq"/>
        </authorList>
    </citation>
    <scope>IDENTIFICATION</scope>
</reference>
<dbReference type="SUPFAM" id="SSF57667">
    <property type="entry name" value="beta-beta-alpha zinc fingers"/>
    <property type="match status" value="5"/>
</dbReference>
<evidence type="ECO:0000259" key="10">
    <source>
        <dbReference type="PROSITE" id="PS50157"/>
    </source>
</evidence>
<dbReference type="FunFam" id="3.30.160.60:FF:000100">
    <property type="entry name" value="Zinc finger 45-like"/>
    <property type="match status" value="1"/>
</dbReference>
<feature type="binding site" evidence="8">
    <location>
        <position position="57"/>
    </location>
    <ligand>
        <name>Zn(2+)</name>
        <dbReference type="ChEBI" id="CHEBI:29105"/>
    </ligand>
</feature>
<dbReference type="Pfam" id="PF07776">
    <property type="entry name" value="zf-AD"/>
    <property type="match status" value="1"/>
</dbReference>
<keyword evidence="6" id="KW-0539">Nucleus</keyword>
<feature type="domain" description="ZAD" evidence="11">
    <location>
        <begin position="9"/>
        <end position="84"/>
    </location>
</feature>
<protein>
    <submittedName>
        <fullName evidence="13">Zinc finger protein 569</fullName>
    </submittedName>
</protein>
<evidence type="ECO:0000256" key="5">
    <source>
        <dbReference type="ARBA" id="ARBA00022833"/>
    </source>
</evidence>
<sequence length="811" mass="92790">MALTNNWENSCRLCSEQKSEMLPIFGEEGLQRKVAQKLRACLPVMVYKTDPLPKQICQFCAARLDDAYEFREYCLNVYKSMHIKLLTLRESESVQIFLDAMRNSPDPCQVQLCKEKSRAPPPLVPLPATLPIESPSTPVNFMDTVQSNSCIEPLPELPCEVQIKEEPTDAILKDDIATEDLPDFERSSRSIFDETGSMEDNNILLEDRLNDPQNGKSNTKREEKRTSILEQVLTGSLTLNDRKELKPRVGLSSQWWCSPCNNYYRTKESLMKHMNLNCPRKYTCKTCNSVFETVEDLAKHEGSDHLKIILDFEKSLKSCNQCDREFVSWEMLRHHRLRDHQSTTSVLGSNTWCPLCNRFFPNAELYEVHKMLHEPESLSQSSILPTISVPPVEELQRELKRDHFAECVKSLTCPTCGKVCTQQSALSNHMRTHEPKKYKCETCGRSFGLFIRLAAHRLSEHNQQPVMTPVMASVEQEEALNAEREAREAREARTRGRTRTYSEIVEDNGVPIDGQPSAKRNSQLNSSGSKNVARCGICSQWFSDHTTMLTHLQTHSDSYVYKSFSCRVCKKSFKEKWQLLRHEVSHKRGSLTVHSCSTCNKTFTDKAQHKAHVATHIVDKTYHCPKCNKIFFKELSLMAHQCPGKPLFGKRSASQKSQSQFSTSKNRYKCSKCSATFTNSQSRNSHMRVHTEAHAMMQVKKQELKKELGMESMPKLSPESSPGTSMLLEPKVEIKEESTPTPVKRTLIRTPGGYRCGVCQSPFVLRELAVAHLRSAHPVMPYQCPYCKKRFTTQYTFTHHIKTDHPDESEK</sequence>
<keyword evidence="4 7" id="KW-0863">Zinc-finger</keyword>
<evidence type="ECO:0000256" key="2">
    <source>
        <dbReference type="ARBA" id="ARBA00022723"/>
    </source>
</evidence>
<feature type="domain" description="C2H2-type" evidence="10">
    <location>
        <begin position="564"/>
        <end position="586"/>
    </location>
</feature>
<keyword evidence="3" id="KW-0677">Repeat</keyword>
<feature type="binding site" evidence="8">
    <location>
        <position position="11"/>
    </location>
    <ligand>
        <name>Zn(2+)</name>
        <dbReference type="ChEBI" id="CHEBI:29105"/>
    </ligand>
</feature>
<evidence type="ECO:0000256" key="6">
    <source>
        <dbReference type="ARBA" id="ARBA00023242"/>
    </source>
</evidence>
<keyword evidence="5 8" id="KW-0862">Zinc</keyword>
<feature type="domain" description="C2H2-type" evidence="10">
    <location>
        <begin position="282"/>
        <end position="305"/>
    </location>
</feature>
<evidence type="ECO:0000256" key="9">
    <source>
        <dbReference type="SAM" id="MobiDB-lite"/>
    </source>
</evidence>
<dbReference type="InterPro" id="IPR036236">
    <property type="entry name" value="Znf_C2H2_sf"/>
</dbReference>
<organism evidence="12 13">
    <name type="scientific">Cephus cinctus</name>
    <name type="common">Wheat stem sawfly</name>
    <dbReference type="NCBI Taxonomy" id="211228"/>
    <lineage>
        <taxon>Eukaryota</taxon>
        <taxon>Metazoa</taxon>
        <taxon>Ecdysozoa</taxon>
        <taxon>Arthropoda</taxon>
        <taxon>Hexapoda</taxon>
        <taxon>Insecta</taxon>
        <taxon>Pterygota</taxon>
        <taxon>Neoptera</taxon>
        <taxon>Endopterygota</taxon>
        <taxon>Hymenoptera</taxon>
        <taxon>Cephoidea</taxon>
        <taxon>Cephidae</taxon>
        <taxon>Cephus</taxon>
    </lineage>
</organism>
<dbReference type="GO" id="GO:0000978">
    <property type="term" value="F:RNA polymerase II cis-regulatory region sequence-specific DNA binding"/>
    <property type="evidence" value="ECO:0007669"/>
    <property type="project" value="TreeGrafter"/>
</dbReference>
<evidence type="ECO:0000256" key="3">
    <source>
        <dbReference type="ARBA" id="ARBA00022737"/>
    </source>
</evidence>
<feature type="domain" description="C2H2-type" evidence="10">
    <location>
        <begin position="594"/>
        <end position="621"/>
    </location>
</feature>
<dbReference type="InterPro" id="IPR012934">
    <property type="entry name" value="Znf_AD"/>
</dbReference>
<dbReference type="Pfam" id="PF12874">
    <property type="entry name" value="zf-met"/>
    <property type="match status" value="1"/>
</dbReference>
<dbReference type="SMART" id="SM00355">
    <property type="entry name" value="ZnF_C2H2"/>
    <property type="match status" value="12"/>
</dbReference>
<dbReference type="InterPro" id="IPR013087">
    <property type="entry name" value="Znf_C2H2_type"/>
</dbReference>
<dbReference type="PROSITE" id="PS50157">
    <property type="entry name" value="ZINC_FINGER_C2H2_2"/>
    <property type="match status" value="8"/>
</dbReference>
<accession>A0AAJ7CAW2</accession>
<dbReference type="GO" id="GO:0008270">
    <property type="term" value="F:zinc ion binding"/>
    <property type="evidence" value="ECO:0007669"/>
    <property type="project" value="UniProtKB-UniRule"/>
</dbReference>